<organism evidence="1 2">
    <name type="scientific">Gigaspora rosea</name>
    <dbReference type="NCBI Taxonomy" id="44941"/>
    <lineage>
        <taxon>Eukaryota</taxon>
        <taxon>Fungi</taxon>
        <taxon>Fungi incertae sedis</taxon>
        <taxon>Mucoromycota</taxon>
        <taxon>Glomeromycotina</taxon>
        <taxon>Glomeromycetes</taxon>
        <taxon>Diversisporales</taxon>
        <taxon>Gigasporaceae</taxon>
        <taxon>Gigaspora</taxon>
    </lineage>
</organism>
<accession>A0A397VHT6</accession>
<evidence type="ECO:0000313" key="1">
    <source>
        <dbReference type="EMBL" id="RIB21408.1"/>
    </source>
</evidence>
<gene>
    <name evidence="1" type="ORF">C2G38_2176752</name>
</gene>
<dbReference type="AlphaFoldDB" id="A0A397VHT6"/>
<comment type="caution">
    <text evidence="1">The sequence shown here is derived from an EMBL/GenBank/DDBJ whole genome shotgun (WGS) entry which is preliminary data.</text>
</comment>
<evidence type="ECO:0000313" key="2">
    <source>
        <dbReference type="Proteomes" id="UP000266673"/>
    </source>
</evidence>
<name>A0A397VHT6_9GLOM</name>
<proteinExistence type="predicted"/>
<dbReference type="OrthoDB" id="2430076at2759"/>
<keyword evidence="2" id="KW-1185">Reference proteome</keyword>
<protein>
    <recommendedName>
        <fullName evidence="3">FAR1 domain-containing protein</fullName>
    </recommendedName>
</protein>
<dbReference type="Proteomes" id="UP000266673">
    <property type="component" value="Unassembled WGS sequence"/>
</dbReference>
<evidence type="ECO:0008006" key="3">
    <source>
        <dbReference type="Google" id="ProtNLM"/>
    </source>
</evidence>
<sequence length="166" mass="19370">MEYADGMYMIGEFYQKGHIVEKIYRLLLNVWKSPLLVSLYENIAIKLVKGSNKDREPFLKKSTSEDINKCDFKEESTKSKEKESTLIMVGQYYDTKKDILDAAQENAKNLGGQPQNNWNLTVDTWQRKRMSKQCECPYLLKAVPDKSKWHASEIKDEHNHSIAKDF</sequence>
<reference evidence="1 2" key="1">
    <citation type="submission" date="2018-06" db="EMBL/GenBank/DDBJ databases">
        <title>Comparative genomics reveals the genomic features of Rhizophagus irregularis, R. cerebriforme, R. diaphanum and Gigaspora rosea, and their symbiotic lifestyle signature.</title>
        <authorList>
            <person name="Morin E."/>
            <person name="San Clemente H."/>
            <person name="Chen E.C.H."/>
            <person name="De La Providencia I."/>
            <person name="Hainaut M."/>
            <person name="Kuo A."/>
            <person name="Kohler A."/>
            <person name="Murat C."/>
            <person name="Tang N."/>
            <person name="Roy S."/>
            <person name="Loubradou J."/>
            <person name="Henrissat B."/>
            <person name="Grigoriev I.V."/>
            <person name="Corradi N."/>
            <person name="Roux C."/>
            <person name="Martin F.M."/>
        </authorList>
    </citation>
    <scope>NUCLEOTIDE SEQUENCE [LARGE SCALE GENOMIC DNA]</scope>
    <source>
        <strain evidence="1 2">DAOM 194757</strain>
    </source>
</reference>
<dbReference type="EMBL" id="QKWP01000363">
    <property type="protein sequence ID" value="RIB21408.1"/>
    <property type="molecule type" value="Genomic_DNA"/>
</dbReference>